<dbReference type="GO" id="GO:0016684">
    <property type="term" value="F:oxidoreductase activity, acting on peroxide as acceptor"/>
    <property type="evidence" value="ECO:0007669"/>
    <property type="project" value="TreeGrafter"/>
</dbReference>
<dbReference type="GO" id="GO:0005634">
    <property type="term" value="C:nucleus"/>
    <property type="evidence" value="ECO:0007669"/>
    <property type="project" value="InterPro"/>
</dbReference>
<organism evidence="7">
    <name type="scientific">Hymenolepis diminuta</name>
    <name type="common">Rat tapeworm</name>
    <dbReference type="NCBI Taxonomy" id="6216"/>
    <lineage>
        <taxon>Eukaryota</taxon>
        <taxon>Metazoa</taxon>
        <taxon>Spiralia</taxon>
        <taxon>Lophotrochozoa</taxon>
        <taxon>Platyhelminthes</taxon>
        <taxon>Cestoda</taxon>
        <taxon>Eucestoda</taxon>
        <taxon>Cyclophyllidea</taxon>
        <taxon>Hymenolepididae</taxon>
        <taxon>Hymenolepis</taxon>
    </lineage>
</organism>
<protein>
    <submittedName>
        <fullName evidence="7">ORF12</fullName>
    </submittedName>
</protein>
<reference evidence="5 6" key="2">
    <citation type="submission" date="2018-11" db="EMBL/GenBank/DDBJ databases">
        <authorList>
            <consortium name="Pathogen Informatics"/>
        </authorList>
    </citation>
    <scope>NUCLEOTIDE SEQUENCE [LARGE SCALE GENOMIC DNA]</scope>
</reference>
<accession>A0A158QDY9</accession>
<dbReference type="InterPro" id="IPR029032">
    <property type="entry name" value="AhpD-like"/>
</dbReference>
<dbReference type="SUPFAM" id="SSF69118">
    <property type="entry name" value="AhpD-like"/>
    <property type="match status" value="1"/>
</dbReference>
<dbReference type="GO" id="GO:0071233">
    <property type="term" value="P:cellular response to L-leucine"/>
    <property type="evidence" value="ECO:0007669"/>
    <property type="project" value="TreeGrafter"/>
</dbReference>
<dbReference type="WBParaSite" id="HDID_0000402501-mRNA-1">
    <property type="protein sequence ID" value="HDID_0000402501-mRNA-1"/>
    <property type="gene ID" value="HDID_0000402501"/>
</dbReference>
<gene>
    <name evidence="5" type="ORF">HDID_LOCUS4022</name>
</gene>
<dbReference type="GO" id="GO:1904262">
    <property type="term" value="P:negative regulation of TORC1 signaling"/>
    <property type="evidence" value="ECO:0007669"/>
    <property type="project" value="TreeGrafter"/>
</dbReference>
<dbReference type="Pfam" id="PF04636">
    <property type="entry name" value="PA26"/>
    <property type="match status" value="1"/>
</dbReference>
<proteinExistence type="inferred from homology"/>
<evidence type="ECO:0000313" key="6">
    <source>
        <dbReference type="Proteomes" id="UP000274504"/>
    </source>
</evidence>
<evidence type="ECO:0000256" key="1">
    <source>
        <dbReference type="ARBA" id="ARBA00004496"/>
    </source>
</evidence>
<dbReference type="Proteomes" id="UP000274504">
    <property type="component" value="Unassembled WGS sequence"/>
</dbReference>
<sequence length="364" mass="41160">MLKNLRCISLDFANRSGDSLNLLQGFSRSEICLRNEWAQSVQRVIDSWYFGFGSPAVAGFLESYSQDSNGATVDTSMHHNIRCQIPDLTRVILTCPLADVRQFCQAILEDLRTKKHFIFEIPFQPSPSFAFSENDLPHLRCIFEEPFEDDPLFTTYALFCAYWYRWGRLDNFAQILGCHPEFLEPFMAVHQWLFTGDLALPYPARYYLAILAAAEMRCPQLVCLFVRYFLQAGGDPLWTLGLSNGPSRWLQLKELNHNLAHSPWKVTADDIYQLTRGDDGANRGDKLSLSELMHAVGIMAHVHALACFIFGAGVRPELEHICPSPYQPCVYSTATSANTNTTPASFPLDESGDKSTSCRSTFIR</sequence>
<dbReference type="PANTHER" id="PTHR12474:SF0">
    <property type="entry name" value="SESTRIN HOMOLOG"/>
    <property type="match status" value="1"/>
</dbReference>
<evidence type="ECO:0000256" key="2">
    <source>
        <dbReference type="ARBA" id="ARBA00008350"/>
    </source>
</evidence>
<dbReference type="InterPro" id="IPR006730">
    <property type="entry name" value="Sestrin"/>
</dbReference>
<dbReference type="EMBL" id="UYSG01001390">
    <property type="protein sequence ID" value="VDL42606.1"/>
    <property type="molecule type" value="Genomic_DNA"/>
</dbReference>
<dbReference type="GO" id="GO:1901031">
    <property type="term" value="P:regulation of response to reactive oxygen species"/>
    <property type="evidence" value="ECO:0007669"/>
    <property type="project" value="InterPro"/>
</dbReference>
<keyword evidence="3" id="KW-0963">Cytoplasm</keyword>
<dbReference type="GO" id="GO:0070728">
    <property type="term" value="F:L-leucine binding"/>
    <property type="evidence" value="ECO:0007669"/>
    <property type="project" value="TreeGrafter"/>
</dbReference>
<dbReference type="GO" id="GO:1990253">
    <property type="term" value="P:cellular response to leucine starvation"/>
    <property type="evidence" value="ECO:0007669"/>
    <property type="project" value="TreeGrafter"/>
</dbReference>
<dbReference type="GO" id="GO:0005737">
    <property type="term" value="C:cytoplasm"/>
    <property type="evidence" value="ECO:0007669"/>
    <property type="project" value="UniProtKB-SubCell"/>
</dbReference>
<evidence type="ECO:0000256" key="3">
    <source>
        <dbReference type="ARBA" id="ARBA00022490"/>
    </source>
</evidence>
<dbReference type="STRING" id="6216.A0A158QDY9"/>
<evidence type="ECO:0000313" key="5">
    <source>
        <dbReference type="EMBL" id="VDL42606.1"/>
    </source>
</evidence>
<dbReference type="PANTHER" id="PTHR12474">
    <property type="entry name" value="P53 REGULATED PA26 NUCLEAR PROTEIN SESTRIN"/>
    <property type="match status" value="1"/>
</dbReference>
<name>A0A158QDY9_HYMDI</name>
<evidence type="ECO:0000256" key="4">
    <source>
        <dbReference type="SAM" id="MobiDB-lite"/>
    </source>
</evidence>
<comment type="similarity">
    <text evidence="2">Belongs to the sestrin family.</text>
</comment>
<dbReference type="GO" id="GO:0016239">
    <property type="term" value="P:positive regulation of macroautophagy"/>
    <property type="evidence" value="ECO:0007669"/>
    <property type="project" value="TreeGrafter"/>
</dbReference>
<dbReference type="AlphaFoldDB" id="A0A158QDY9"/>
<feature type="compositionally biased region" description="Polar residues" evidence="4">
    <location>
        <begin position="354"/>
        <end position="364"/>
    </location>
</feature>
<comment type="subcellular location">
    <subcellularLocation>
        <location evidence="1">Cytoplasm</location>
    </subcellularLocation>
</comment>
<dbReference type="OrthoDB" id="337464at2759"/>
<reference evidence="7" key="1">
    <citation type="submission" date="2016-04" db="UniProtKB">
        <authorList>
            <consortium name="WormBaseParasite"/>
        </authorList>
    </citation>
    <scope>IDENTIFICATION</scope>
</reference>
<evidence type="ECO:0000313" key="7">
    <source>
        <dbReference type="WBParaSite" id="HDID_0000402501-mRNA-1"/>
    </source>
</evidence>
<feature type="region of interest" description="Disordered" evidence="4">
    <location>
        <begin position="342"/>
        <end position="364"/>
    </location>
</feature>